<evidence type="ECO:0000256" key="6">
    <source>
        <dbReference type="ARBA" id="ARBA00023236"/>
    </source>
</evidence>
<dbReference type="EMBL" id="AODQ01000088">
    <property type="protein sequence ID" value="EMR01826.1"/>
    <property type="molecule type" value="Genomic_DNA"/>
</dbReference>
<dbReference type="GO" id="GO:0005737">
    <property type="term" value="C:cytoplasm"/>
    <property type="evidence" value="ECO:0007669"/>
    <property type="project" value="UniProtKB-SubCell"/>
</dbReference>
<evidence type="ECO:0000259" key="9">
    <source>
        <dbReference type="PROSITE" id="PS50164"/>
    </source>
</evidence>
<comment type="subunit">
    <text evidence="7">Interacts with UvrB in an incision complex.</text>
</comment>
<dbReference type="InterPro" id="IPR036876">
    <property type="entry name" value="UVR_dom_sf"/>
</dbReference>
<dbReference type="InterPro" id="IPR010994">
    <property type="entry name" value="RuvA_2-like"/>
</dbReference>
<evidence type="ECO:0000256" key="1">
    <source>
        <dbReference type="ARBA" id="ARBA00022490"/>
    </source>
</evidence>
<dbReference type="InterPro" id="IPR050066">
    <property type="entry name" value="UvrABC_protein_C"/>
</dbReference>
<dbReference type="SUPFAM" id="SSF46600">
    <property type="entry name" value="C-terminal UvrC-binding domain of UvrB"/>
    <property type="match status" value="1"/>
</dbReference>
<dbReference type="Pfam" id="PF08459">
    <property type="entry name" value="UvrC_RNaseH_dom"/>
    <property type="match status" value="1"/>
</dbReference>
<comment type="caution">
    <text evidence="11">The sequence shown here is derived from an EMBL/GenBank/DDBJ whole genome shotgun (WGS) entry which is preliminary data.</text>
</comment>
<dbReference type="RefSeq" id="WP_009196444.1">
    <property type="nucleotide sequence ID" value="NZ_AODQ01000088.1"/>
</dbReference>
<keyword evidence="1 7" id="KW-0963">Cytoplasm</keyword>
<comment type="function">
    <text evidence="7">The UvrABC repair system catalyzes the recognition and processing of DNA lesions. UvrC both incises the 5' and 3' sides of the lesion. The N-terminal half is responsible for the 3' incision and the C-terminal half is responsible for the 5' incision.</text>
</comment>
<dbReference type="PROSITE" id="PS50164">
    <property type="entry name" value="GIY_YIG"/>
    <property type="match status" value="1"/>
</dbReference>
<dbReference type="Pfam" id="PF14520">
    <property type="entry name" value="HHH_5"/>
    <property type="match status" value="1"/>
</dbReference>
<proteinExistence type="inferred from homology"/>
<dbReference type="PROSITE" id="PS50165">
    <property type="entry name" value="UVRC"/>
    <property type="match status" value="1"/>
</dbReference>
<sequence length="619" mass="71331">MYASYYTPDQIGQLPSEPGIYKYYDAERHLIYVGKAKNLKKRVSSYFNKQTGVDKKTRKLVSEIHYIEFTIVNTEFEALLLENTLIKENQPKYNILLRDDKSYPYICVTHERFPRVFAIRRFEPGLGTYYGPFASVKAMNNVFYLLRSLYHIRTCKYNLSEENIQKGKFKVCLEYHIGNCKGPCEGLQSEQDYNRDIEQVVHVLKGNLAQPRQYFRERMQEAAGRLEFEQAQRYKEKFELLEKYHAKSLVVNPNIADVDVFTITSDEKCAFINYLKVINGAITVTKTVEVKKKLEESDADILVLVMIEMRSRYNSQSREIISNIPIELEVEDWHISVPKIGDKRKLVELSFKNALFFKKERMSVVEDQKGKPHRVVLQLQKDLQLKNPPLRIECFDNSNIQGTNPVSAMVCFINGKPAKSEYRHYNIQTVEGPNDFASMHEVVSRRYKRLLEEKKPLPDLIVVDGGKGQLSAATDALKELGIYGQVPIIGIAKRLEELYFPEDPYPLHIDKKSESLMLLQRARDEAHRFAITHHRQKRSKAAFESQLENISGIGEVTASKLLKHFRSVQKIKEAPVEEIAKLIGKDKAQRLKETLNQGDSLTPPAMDKLPISPAEGEQA</sequence>
<protein>
    <recommendedName>
        <fullName evidence="7">UvrABC system protein C</fullName>
        <shortName evidence="7">Protein UvrC</shortName>
    </recommendedName>
    <alternativeName>
        <fullName evidence="7">Excinuclease ABC subunit C</fullName>
    </alternativeName>
</protein>
<evidence type="ECO:0000256" key="2">
    <source>
        <dbReference type="ARBA" id="ARBA00022763"/>
    </source>
</evidence>
<evidence type="ECO:0000256" key="3">
    <source>
        <dbReference type="ARBA" id="ARBA00022769"/>
    </source>
</evidence>
<dbReference type="PANTHER" id="PTHR30562">
    <property type="entry name" value="UVRC/OXIDOREDUCTASE"/>
    <property type="match status" value="1"/>
</dbReference>
<feature type="domain" description="GIY-YIG" evidence="9">
    <location>
        <begin position="16"/>
        <end position="95"/>
    </location>
</feature>
<dbReference type="InterPro" id="IPR000305">
    <property type="entry name" value="GIY-YIG_endonuc"/>
</dbReference>
<comment type="similarity">
    <text evidence="7">Belongs to the UvrC family.</text>
</comment>
<dbReference type="Gene3D" id="1.10.150.20">
    <property type="entry name" value="5' to 3' exonuclease, C-terminal subdomain"/>
    <property type="match status" value="1"/>
</dbReference>
<keyword evidence="4 7" id="KW-0267">Excision nuclease</keyword>
<evidence type="ECO:0000259" key="10">
    <source>
        <dbReference type="PROSITE" id="PS50165"/>
    </source>
</evidence>
<dbReference type="GO" id="GO:0003677">
    <property type="term" value="F:DNA binding"/>
    <property type="evidence" value="ECO:0007669"/>
    <property type="project" value="UniProtKB-UniRule"/>
</dbReference>
<dbReference type="Gene3D" id="3.40.1440.10">
    <property type="entry name" value="GIY-YIG endonuclease"/>
    <property type="match status" value="1"/>
</dbReference>
<dbReference type="FunFam" id="3.40.1440.10:FF:000001">
    <property type="entry name" value="UvrABC system protein C"/>
    <property type="match status" value="1"/>
</dbReference>
<evidence type="ECO:0000256" key="4">
    <source>
        <dbReference type="ARBA" id="ARBA00022881"/>
    </source>
</evidence>
<dbReference type="AlphaFoldDB" id="M7N3P3"/>
<dbReference type="Gene3D" id="3.30.420.340">
    <property type="entry name" value="UvrC, RNAse H endonuclease domain"/>
    <property type="match status" value="1"/>
</dbReference>
<accession>M7N3P3</accession>
<dbReference type="Pfam" id="PF22920">
    <property type="entry name" value="UvrC_RNaseH"/>
    <property type="match status" value="1"/>
</dbReference>
<name>M7N3P3_9BACT</name>
<dbReference type="Pfam" id="PF01541">
    <property type="entry name" value="GIY-YIG"/>
    <property type="match status" value="1"/>
</dbReference>
<dbReference type="InterPro" id="IPR001162">
    <property type="entry name" value="UvrC_RNase_H_dom"/>
</dbReference>
<dbReference type="GO" id="GO:0009432">
    <property type="term" value="P:SOS response"/>
    <property type="evidence" value="ECO:0007669"/>
    <property type="project" value="UniProtKB-UniRule"/>
</dbReference>
<dbReference type="SMART" id="SM00465">
    <property type="entry name" value="GIYc"/>
    <property type="match status" value="1"/>
</dbReference>
<dbReference type="GO" id="GO:0006289">
    <property type="term" value="P:nucleotide-excision repair"/>
    <property type="evidence" value="ECO:0007669"/>
    <property type="project" value="UniProtKB-UniRule"/>
</dbReference>
<comment type="subcellular location">
    <subcellularLocation>
        <location evidence="7">Cytoplasm</location>
    </subcellularLocation>
</comment>
<feature type="region of interest" description="Disordered" evidence="8">
    <location>
        <begin position="593"/>
        <end position="619"/>
    </location>
</feature>
<dbReference type="GO" id="GO:0009380">
    <property type="term" value="C:excinuclease repair complex"/>
    <property type="evidence" value="ECO:0007669"/>
    <property type="project" value="InterPro"/>
</dbReference>
<evidence type="ECO:0000256" key="8">
    <source>
        <dbReference type="SAM" id="MobiDB-lite"/>
    </source>
</evidence>
<keyword evidence="3 7" id="KW-0228">DNA excision</keyword>
<dbReference type="SUPFAM" id="SSF82771">
    <property type="entry name" value="GIY-YIG endonuclease"/>
    <property type="match status" value="1"/>
</dbReference>
<keyword evidence="6 7" id="KW-0742">SOS response</keyword>
<feature type="domain" description="UvrC family homology region profile" evidence="10">
    <location>
        <begin position="289"/>
        <end position="477"/>
    </location>
</feature>
<evidence type="ECO:0000256" key="5">
    <source>
        <dbReference type="ARBA" id="ARBA00023204"/>
    </source>
</evidence>
<reference evidence="11 12" key="1">
    <citation type="journal article" date="2013" name="Genome Announc.">
        <title>Draft Genome Sequence of Cesiribacter andamanensis Strain AMV16T, Isolated from a Soil Sample from a Mud Volcano in the Andaman Islands, India.</title>
        <authorList>
            <person name="Shivaji S."/>
            <person name="Ara S."/>
            <person name="Begum Z."/>
            <person name="Srinivas T.N."/>
            <person name="Singh A."/>
            <person name="Kumar Pinnaka A."/>
        </authorList>
    </citation>
    <scope>NUCLEOTIDE SEQUENCE [LARGE SCALE GENOMIC DNA]</scope>
    <source>
        <strain evidence="11 12">AMV16</strain>
    </source>
</reference>
<gene>
    <name evidence="7 11" type="primary">uvrC</name>
    <name evidence="11" type="ORF">ADICEAN_03058</name>
</gene>
<evidence type="ECO:0000256" key="7">
    <source>
        <dbReference type="HAMAP-Rule" id="MF_00203"/>
    </source>
</evidence>
<dbReference type="STRING" id="1279009.ADICEAN_03058"/>
<dbReference type="InterPro" id="IPR035901">
    <property type="entry name" value="GIY-YIG_endonuc_sf"/>
</dbReference>
<dbReference type="GO" id="GO:0009381">
    <property type="term" value="F:excinuclease ABC activity"/>
    <property type="evidence" value="ECO:0007669"/>
    <property type="project" value="UniProtKB-UniRule"/>
</dbReference>
<dbReference type="InterPro" id="IPR038476">
    <property type="entry name" value="UvrC_RNase_H_dom_sf"/>
</dbReference>
<keyword evidence="12" id="KW-1185">Reference proteome</keyword>
<dbReference type="InterPro" id="IPR047296">
    <property type="entry name" value="GIY-YIG_UvrC_Cho"/>
</dbReference>
<dbReference type="PANTHER" id="PTHR30562:SF1">
    <property type="entry name" value="UVRABC SYSTEM PROTEIN C"/>
    <property type="match status" value="1"/>
</dbReference>
<dbReference type="Proteomes" id="UP000011910">
    <property type="component" value="Unassembled WGS sequence"/>
</dbReference>
<evidence type="ECO:0000313" key="12">
    <source>
        <dbReference type="Proteomes" id="UP000011910"/>
    </source>
</evidence>
<dbReference type="InterPro" id="IPR004791">
    <property type="entry name" value="UvrC"/>
</dbReference>
<dbReference type="HAMAP" id="MF_00203">
    <property type="entry name" value="UvrC"/>
    <property type="match status" value="1"/>
</dbReference>
<keyword evidence="2 7" id="KW-0227">DNA damage</keyword>
<organism evidence="11 12">
    <name type="scientific">Cesiribacter andamanensis AMV16</name>
    <dbReference type="NCBI Taxonomy" id="1279009"/>
    <lineage>
        <taxon>Bacteria</taxon>
        <taxon>Pseudomonadati</taxon>
        <taxon>Bacteroidota</taxon>
        <taxon>Cytophagia</taxon>
        <taxon>Cytophagales</taxon>
        <taxon>Cesiribacteraceae</taxon>
        <taxon>Cesiribacter</taxon>
    </lineage>
</organism>
<dbReference type="SUPFAM" id="SSF47781">
    <property type="entry name" value="RuvA domain 2-like"/>
    <property type="match status" value="1"/>
</dbReference>
<dbReference type="NCBIfam" id="TIGR00194">
    <property type="entry name" value="uvrC"/>
    <property type="match status" value="1"/>
</dbReference>
<evidence type="ECO:0000313" key="11">
    <source>
        <dbReference type="EMBL" id="EMR01826.1"/>
    </source>
</evidence>
<dbReference type="eggNOG" id="COG0322">
    <property type="taxonomic scope" value="Bacteria"/>
</dbReference>
<dbReference type="PATRIC" id="fig|1279009.4.peg.3104"/>
<dbReference type="OrthoDB" id="9804933at2"/>
<keyword evidence="5 7" id="KW-0234">DNA repair</keyword>
<dbReference type="CDD" id="cd10434">
    <property type="entry name" value="GIY-YIG_UvrC_Cho"/>
    <property type="match status" value="1"/>
</dbReference>